<dbReference type="InterPro" id="IPR014198">
    <property type="entry name" value="Spore_III_AB"/>
</dbReference>
<dbReference type="Pfam" id="PF09548">
    <property type="entry name" value="Spore_III_AB"/>
    <property type="match status" value="1"/>
</dbReference>
<evidence type="ECO:0000313" key="2">
    <source>
        <dbReference type="Proteomes" id="UP001549106"/>
    </source>
</evidence>
<keyword evidence="2" id="KW-1185">Reference proteome</keyword>
<comment type="caution">
    <text evidence="1">The sequence shown here is derived from an EMBL/GenBank/DDBJ whole genome shotgun (WGS) entry which is preliminary data.</text>
</comment>
<evidence type="ECO:0000313" key="1">
    <source>
        <dbReference type="EMBL" id="MET3748963.1"/>
    </source>
</evidence>
<sequence length="172" mass="19627">MLKFAGILMIFIAGTGMGTAKSMELTKRERNLKKFLWLTSCLKGTVRCGNSCFPEAFLEISEKFDGMYQEFLQSLADRLKGQEGQTLGQIFRDCAKKEFRTAGFSAEEMELIASLGDRLGYLDREMQLRQLDIFEEELCRRLDFLACQLPEKKKLCRNLGILGGIFLGVLLW</sequence>
<dbReference type="EMBL" id="JBEPMJ010000001">
    <property type="protein sequence ID" value="MET3748963.1"/>
    <property type="molecule type" value="Genomic_DNA"/>
</dbReference>
<accession>A0ABV2M0K8</accession>
<proteinExistence type="predicted"/>
<reference evidence="1 2" key="1">
    <citation type="submission" date="2024-06" db="EMBL/GenBank/DDBJ databases">
        <title>Genomic Encyclopedia of Type Strains, Phase IV (KMG-IV): sequencing the most valuable type-strain genomes for metagenomic binning, comparative biology and taxonomic classification.</title>
        <authorList>
            <person name="Goeker M."/>
        </authorList>
    </citation>
    <scope>NUCLEOTIDE SEQUENCE [LARGE SCALE GENOMIC DNA]</scope>
    <source>
        <strain evidence="1 2">DSM 29492</strain>
    </source>
</reference>
<organism evidence="1 2">
    <name type="scientific">Blautia caecimuris</name>
    <dbReference type="NCBI Taxonomy" id="1796615"/>
    <lineage>
        <taxon>Bacteria</taxon>
        <taxon>Bacillati</taxon>
        <taxon>Bacillota</taxon>
        <taxon>Clostridia</taxon>
        <taxon>Lachnospirales</taxon>
        <taxon>Lachnospiraceae</taxon>
        <taxon>Blautia</taxon>
    </lineage>
</organism>
<gene>
    <name evidence="1" type="ORF">ABID24_000179</name>
</gene>
<dbReference type="RefSeq" id="WP_147598051.1">
    <property type="nucleotide sequence ID" value="NZ_BAABXP010000002.1"/>
</dbReference>
<name>A0ABV2M0K8_9FIRM</name>
<protein>
    <submittedName>
        <fullName evidence="1">Stage III sporulation protein AB</fullName>
    </submittedName>
</protein>
<dbReference type="Proteomes" id="UP001549106">
    <property type="component" value="Unassembled WGS sequence"/>
</dbReference>